<accession>A0A1I3EQS0</accession>
<evidence type="ECO:0000259" key="2">
    <source>
        <dbReference type="Pfam" id="PF12850"/>
    </source>
</evidence>
<dbReference type="OrthoDB" id="5380073at2"/>
<dbReference type="InterPro" id="IPR029052">
    <property type="entry name" value="Metallo-depent_PP-like"/>
</dbReference>
<dbReference type="Pfam" id="PF12850">
    <property type="entry name" value="Metallophos_2"/>
    <property type="match status" value="1"/>
</dbReference>
<sequence length="293" mass="34133">MSMIYLITDTHLGHANMVKHCGRPANFTKLIYNNWSKKVRHDDTVIHLGDIAWTETDLQKMMKLPGRKILIRGNHDKRRTQEYLDMGFILVADELTMDFDGMKVLFTHKPKFGHTADINIHGHLHSLHREDISRLYWPLSLEHMGYRPIALNQDVLHQLHSWVAKKHVPSLGELVAFRQNHVGAPRLVDYMGNTLMQSGKAPELITSDGEVILLPIAELIRFSYGPEYVYMVLTKDFFDRHMQDKRISRCKIMKNNDQVTEAIIKACRHEVMDKTESLTKKMVLIWMHTGEQW</sequence>
<protein>
    <submittedName>
        <fullName evidence="3">Calcineurin-like phosphoesterase superfamily protein</fullName>
    </submittedName>
</protein>
<dbReference type="SUPFAM" id="SSF56300">
    <property type="entry name" value="Metallo-dependent phosphatases"/>
    <property type="match status" value="1"/>
</dbReference>
<evidence type="ECO:0000313" key="4">
    <source>
        <dbReference type="Proteomes" id="UP000183639"/>
    </source>
</evidence>
<dbReference type="RefSeq" id="WP_075443384.1">
    <property type="nucleotide sequence ID" value="NZ_FOQK01000011.1"/>
</dbReference>
<evidence type="ECO:0000313" key="3">
    <source>
        <dbReference type="EMBL" id="SFI01190.1"/>
    </source>
</evidence>
<evidence type="ECO:0000256" key="1">
    <source>
        <dbReference type="ARBA" id="ARBA00008950"/>
    </source>
</evidence>
<dbReference type="InterPro" id="IPR024654">
    <property type="entry name" value="Calcineurin-like_PHP_lpxH"/>
</dbReference>
<reference evidence="3 4" key="1">
    <citation type="submission" date="2016-10" db="EMBL/GenBank/DDBJ databases">
        <authorList>
            <person name="de Groot N.N."/>
        </authorList>
    </citation>
    <scope>NUCLEOTIDE SEQUENCE [LARGE SCALE GENOMIC DNA]</scope>
    <source>
        <strain evidence="3 4">Z108</strain>
    </source>
</reference>
<organism evidence="3 4">
    <name type="scientific">Selenomonas ruminantium</name>
    <dbReference type="NCBI Taxonomy" id="971"/>
    <lineage>
        <taxon>Bacteria</taxon>
        <taxon>Bacillati</taxon>
        <taxon>Bacillota</taxon>
        <taxon>Negativicutes</taxon>
        <taxon>Selenomonadales</taxon>
        <taxon>Selenomonadaceae</taxon>
        <taxon>Selenomonas</taxon>
    </lineage>
</organism>
<comment type="similarity">
    <text evidence="1">Belongs to the metallophosphoesterase superfamily. YfcE family.</text>
</comment>
<gene>
    <name evidence="3" type="ORF">SAMN04487861_11137</name>
</gene>
<dbReference type="EMBL" id="FOQK01000011">
    <property type="protein sequence ID" value="SFI01190.1"/>
    <property type="molecule type" value="Genomic_DNA"/>
</dbReference>
<dbReference type="Gene3D" id="3.60.21.10">
    <property type="match status" value="1"/>
</dbReference>
<name>A0A1I3EQS0_SELRU</name>
<dbReference type="Proteomes" id="UP000183639">
    <property type="component" value="Unassembled WGS sequence"/>
</dbReference>
<dbReference type="AlphaFoldDB" id="A0A1I3EQS0"/>
<proteinExistence type="inferred from homology"/>
<feature type="domain" description="Calcineurin-like phosphoesterase" evidence="2">
    <location>
        <begin position="4"/>
        <end position="132"/>
    </location>
</feature>